<evidence type="ECO:0000313" key="10">
    <source>
        <dbReference type="Proteomes" id="UP000001286"/>
    </source>
</evidence>
<dbReference type="PANTHER" id="PTHR16119">
    <property type="entry name" value="TRANSMEMBRANE PROTEIN 144"/>
    <property type="match status" value="1"/>
</dbReference>
<keyword evidence="7 8" id="KW-0472">Membrane</keyword>
<feature type="transmembrane region" description="Helical" evidence="8">
    <location>
        <begin position="116"/>
        <end position="136"/>
    </location>
</feature>
<dbReference type="RefSeq" id="WP_014092649.1">
    <property type="nucleotide sequence ID" value="NC_016011.1"/>
</dbReference>
<dbReference type="GeneID" id="57076179"/>
<protein>
    <submittedName>
        <fullName evidence="9">Putative glucose uptake protein</fullName>
    </submittedName>
</protein>
<dbReference type="InterPro" id="IPR037185">
    <property type="entry name" value="EmrE-like"/>
</dbReference>
<comment type="subcellular location">
    <subcellularLocation>
        <location evidence="2">Cell envelope</location>
    </subcellularLocation>
    <subcellularLocation>
        <location evidence="1">Endomembrane system</location>
        <topology evidence="1">Multi-pass membrane protein</topology>
    </subcellularLocation>
</comment>
<evidence type="ECO:0000256" key="6">
    <source>
        <dbReference type="ARBA" id="ARBA00022989"/>
    </source>
</evidence>
<evidence type="ECO:0000256" key="7">
    <source>
        <dbReference type="ARBA" id="ARBA00023136"/>
    </source>
</evidence>
<evidence type="ECO:0000313" key="9">
    <source>
        <dbReference type="EMBL" id="CBW85683.1"/>
    </source>
</evidence>
<feature type="transmembrane region" description="Helical" evidence="8">
    <location>
        <begin position="266"/>
        <end position="286"/>
    </location>
</feature>
<dbReference type="Pfam" id="PF06800">
    <property type="entry name" value="Sugar_transport"/>
    <property type="match status" value="1"/>
</dbReference>
<proteinExistence type="inferred from homology"/>
<dbReference type="eggNOG" id="COG4975">
    <property type="taxonomic scope" value="Bacteria"/>
</dbReference>
<dbReference type="SUPFAM" id="SSF103481">
    <property type="entry name" value="Multidrug resistance efflux transporter EmrE"/>
    <property type="match status" value="2"/>
</dbReference>
<feature type="transmembrane region" description="Helical" evidence="8">
    <location>
        <begin position="88"/>
        <end position="110"/>
    </location>
</feature>
<evidence type="ECO:0000256" key="1">
    <source>
        <dbReference type="ARBA" id="ARBA00004127"/>
    </source>
</evidence>
<dbReference type="EMBL" id="FR687253">
    <property type="protein sequence ID" value="CBW85683.1"/>
    <property type="molecule type" value="Genomic_DNA"/>
</dbReference>
<dbReference type="Proteomes" id="UP000001286">
    <property type="component" value="Chromosome"/>
</dbReference>
<dbReference type="HOGENOM" id="CLU_076024_0_0_9"/>
<name>G2ZF80_LISIP</name>
<feature type="transmembrane region" description="Helical" evidence="8">
    <location>
        <begin position="236"/>
        <end position="257"/>
    </location>
</feature>
<dbReference type="GO" id="GO:0016020">
    <property type="term" value="C:membrane"/>
    <property type="evidence" value="ECO:0007669"/>
    <property type="project" value="InterPro"/>
</dbReference>
<reference evidence="9 10" key="1">
    <citation type="journal article" date="2011" name="J. Bacteriol.">
        <title>Complete genome sequence of the animal pathogen Listeria ivanovii, which provides insights into host specificities and evolution of the genus Listeria.</title>
        <authorList>
            <person name="Buchrieser C."/>
            <person name="Rusniok C."/>
            <person name="Garrido P."/>
            <person name="Hain T."/>
            <person name="Scortti M."/>
            <person name="Lampidis R."/>
            <person name="Karst U."/>
            <person name="Chakraborty T."/>
            <person name="Cossart P."/>
            <person name="Kreft J."/>
            <person name="Vazquez-Boland J.A."/>
            <person name="Goebel W."/>
            <person name="Glaser P."/>
        </authorList>
    </citation>
    <scope>NUCLEOTIDE SEQUENCE [LARGE SCALE GENOMIC DNA]</scope>
    <source>
        <strain evidence="10">ATCC BAA-678 / PAM 55</strain>
    </source>
</reference>
<dbReference type="GO" id="GO:0030313">
    <property type="term" value="C:cell envelope"/>
    <property type="evidence" value="ECO:0007669"/>
    <property type="project" value="UniProtKB-SubCell"/>
</dbReference>
<feature type="transmembrane region" description="Helical" evidence="8">
    <location>
        <begin position="211"/>
        <end position="230"/>
    </location>
</feature>
<dbReference type="InterPro" id="IPR010651">
    <property type="entry name" value="Sugar_transport"/>
</dbReference>
<sequence>MDILIALIPAIAWGSIGLIAGKLGGNFRQQTLGMTMGAFIIGLLSLFIFTPYLSTATWIIGLISGLFWVLGQSMYFQSFYKIGVSKTVPMSTGLQLIVNTMVAVLIFQEWQTNRDYLLGSTAIILLILGAIFTAYEEKQIMKKENSKGYLKFLPLLISTVGFVLYTIIVRYGQVMYDVESTAVILPQAVGMLIGALCICKKKDIIERKTRLNILTGLTWAIGNLFMFIAMEKVGLATSFSLSQAGIVISTLGGIFILKEANTKRELFLTVIGCFLIIIGGTLLGMVK</sequence>
<evidence type="ECO:0000256" key="5">
    <source>
        <dbReference type="ARBA" id="ARBA00022692"/>
    </source>
</evidence>
<evidence type="ECO:0000256" key="2">
    <source>
        <dbReference type="ARBA" id="ARBA00004196"/>
    </source>
</evidence>
<keyword evidence="6 8" id="KW-1133">Transmembrane helix</keyword>
<feature type="transmembrane region" description="Helical" evidence="8">
    <location>
        <begin position="180"/>
        <end position="199"/>
    </location>
</feature>
<organism evidence="9 10">
    <name type="scientific">Listeria ivanovii (strain ATCC BAA-678 / PAM 55)</name>
    <dbReference type="NCBI Taxonomy" id="881621"/>
    <lineage>
        <taxon>Bacteria</taxon>
        <taxon>Bacillati</taxon>
        <taxon>Bacillota</taxon>
        <taxon>Bacilli</taxon>
        <taxon>Bacillales</taxon>
        <taxon>Listeriaceae</taxon>
        <taxon>Listeria</taxon>
    </lineage>
</organism>
<evidence type="ECO:0000256" key="3">
    <source>
        <dbReference type="ARBA" id="ARBA00006117"/>
    </source>
</evidence>
<dbReference type="KEGG" id="liv:LIV_1197"/>
<evidence type="ECO:0000256" key="4">
    <source>
        <dbReference type="ARBA" id="ARBA00022597"/>
    </source>
</evidence>
<keyword evidence="4" id="KW-0762">Sugar transport</keyword>
<feature type="transmembrane region" description="Helical" evidence="8">
    <location>
        <begin position="32"/>
        <end position="50"/>
    </location>
</feature>
<keyword evidence="4" id="KW-0813">Transport</keyword>
<evidence type="ECO:0000256" key="8">
    <source>
        <dbReference type="SAM" id="Phobius"/>
    </source>
</evidence>
<dbReference type="AlphaFoldDB" id="G2ZF80"/>
<gene>
    <name evidence="9" type="ordered locus">LIV_1197</name>
</gene>
<keyword evidence="5 8" id="KW-0812">Transmembrane</keyword>
<dbReference type="GO" id="GO:0015144">
    <property type="term" value="F:carbohydrate transmembrane transporter activity"/>
    <property type="evidence" value="ECO:0007669"/>
    <property type="project" value="InterPro"/>
</dbReference>
<feature type="transmembrane region" description="Helical" evidence="8">
    <location>
        <begin position="56"/>
        <end position="76"/>
    </location>
</feature>
<dbReference type="PANTHER" id="PTHR16119:SF17">
    <property type="entry name" value="TRANSMEMBRANE PROTEIN 144"/>
    <property type="match status" value="1"/>
</dbReference>
<feature type="transmembrane region" description="Helical" evidence="8">
    <location>
        <begin position="148"/>
        <end position="168"/>
    </location>
</feature>
<dbReference type="GO" id="GO:0012505">
    <property type="term" value="C:endomembrane system"/>
    <property type="evidence" value="ECO:0007669"/>
    <property type="project" value="UniProtKB-SubCell"/>
</dbReference>
<comment type="similarity">
    <text evidence="3">Belongs to the GRP transporter (TC 2.A.7.5) family.</text>
</comment>
<dbReference type="OrthoDB" id="1452595at2"/>
<feature type="transmembrane region" description="Helical" evidence="8">
    <location>
        <begin position="6"/>
        <end position="25"/>
    </location>
</feature>
<accession>G2ZF80</accession>